<dbReference type="InterPro" id="IPR012132">
    <property type="entry name" value="GMC_OxRdtase"/>
</dbReference>
<feature type="domain" description="Glucose-methanol-choline oxidoreductase N-terminal" evidence="6">
    <location>
        <begin position="82"/>
        <end position="105"/>
    </location>
</feature>
<dbReference type="SUPFAM" id="SSF54373">
    <property type="entry name" value="FAD-linked reductases, C-terminal domain"/>
    <property type="match status" value="1"/>
</dbReference>
<comment type="cofactor">
    <cofactor evidence="1">
        <name>FAD</name>
        <dbReference type="ChEBI" id="CHEBI:57692"/>
    </cofactor>
</comment>
<sequence length="552" mass="60005">MVSEVDIIIIGAGSAGCVLAERLSQDCDRQVLVIEAGARGKTPTISVPAGFVHHFNSPRYNYCYRSEPEPELGQQRVYQPRGKGVGGSGAINAMIYVRGDRRDFDDWAAVSSPRWSYDAVLPYFRRLERHHSEDTRYHGRDGSIGVLSTRDSAPELCHAFFAACDASGLPNNHDFNGERLDGYGFYDMNVRAGLRSSSAREYLTPALKRSNLSLMTQTQARRLVFEGRRAVGVEVACGGERRTIKARQEVILCAGAVDSPKLLQLSGVGDAKALARLGIDSVIDNPRVGQNLQDHLCGSLFFESREPTLNVTLGRLTGKLRAGWDYVSRRQGPLAFGVKHAGAFVPLEGTGVSGHGEHPVQGSGDGHAKAQVFFNPISYALPEEAGGRLVLHRHAEVSLFYNVCRPYSRGSVTLKSADPDDAPAIHNRYLSDARDKAELLAAFRQVRSLASAGPLKDILVDHRGYADMHSDEAILDDFRASCGSIYHLCGSCAMGTRLENSVVDPSLKVHGAEGLRVVDASIFPNITSGNTQAPTLMVAEVAADIIRQSWNT</sequence>
<reference evidence="8" key="1">
    <citation type="submission" date="2022-06" db="EMBL/GenBank/DDBJ databases">
        <title>A novel DMS-producing enzyme.</title>
        <authorList>
            <person name="Zhang Y."/>
        </authorList>
    </citation>
    <scope>NUCLEOTIDE SEQUENCE</scope>
    <source>
        <strain evidence="8">RT37</strain>
    </source>
</reference>
<evidence type="ECO:0000256" key="5">
    <source>
        <dbReference type="RuleBase" id="RU003968"/>
    </source>
</evidence>
<dbReference type="PROSITE" id="PS00624">
    <property type="entry name" value="GMC_OXRED_2"/>
    <property type="match status" value="1"/>
</dbReference>
<evidence type="ECO:0000256" key="3">
    <source>
        <dbReference type="ARBA" id="ARBA00022630"/>
    </source>
</evidence>
<dbReference type="SUPFAM" id="SSF51905">
    <property type="entry name" value="FAD/NAD(P)-binding domain"/>
    <property type="match status" value="1"/>
</dbReference>
<dbReference type="PANTHER" id="PTHR11552:SF147">
    <property type="entry name" value="CHOLINE DEHYDROGENASE, MITOCHONDRIAL"/>
    <property type="match status" value="1"/>
</dbReference>
<keyword evidence="3 5" id="KW-0285">Flavoprotein</keyword>
<dbReference type="PROSITE" id="PS00623">
    <property type="entry name" value="GMC_OXRED_1"/>
    <property type="match status" value="1"/>
</dbReference>
<evidence type="ECO:0000259" key="6">
    <source>
        <dbReference type="PROSITE" id="PS00623"/>
    </source>
</evidence>
<accession>A0AAU7KKV5</accession>
<organism evidence="8">
    <name type="scientific">Halomonas sp. RT37</name>
    <dbReference type="NCBI Taxonomy" id="2950872"/>
    <lineage>
        <taxon>Bacteria</taxon>
        <taxon>Pseudomonadati</taxon>
        <taxon>Pseudomonadota</taxon>
        <taxon>Gammaproteobacteria</taxon>
        <taxon>Oceanospirillales</taxon>
        <taxon>Halomonadaceae</taxon>
        <taxon>Halomonas</taxon>
    </lineage>
</organism>
<dbReference type="Pfam" id="PF00732">
    <property type="entry name" value="GMC_oxred_N"/>
    <property type="match status" value="1"/>
</dbReference>
<protein>
    <submittedName>
        <fullName evidence="8">FAD-dependent oxidoreductase</fullName>
    </submittedName>
</protein>
<evidence type="ECO:0000256" key="2">
    <source>
        <dbReference type="ARBA" id="ARBA00010790"/>
    </source>
</evidence>
<dbReference type="Gene3D" id="3.50.50.60">
    <property type="entry name" value="FAD/NAD(P)-binding domain"/>
    <property type="match status" value="1"/>
</dbReference>
<dbReference type="RefSeq" id="WP_348827788.1">
    <property type="nucleotide sequence ID" value="NZ_CP098827.1"/>
</dbReference>
<dbReference type="InterPro" id="IPR036188">
    <property type="entry name" value="FAD/NAD-bd_sf"/>
</dbReference>
<dbReference type="EMBL" id="CP098827">
    <property type="protein sequence ID" value="XBO72317.1"/>
    <property type="molecule type" value="Genomic_DNA"/>
</dbReference>
<comment type="similarity">
    <text evidence="2 5">Belongs to the GMC oxidoreductase family.</text>
</comment>
<dbReference type="PIRSF" id="PIRSF000137">
    <property type="entry name" value="Alcohol_oxidase"/>
    <property type="match status" value="1"/>
</dbReference>
<dbReference type="PANTHER" id="PTHR11552">
    <property type="entry name" value="GLUCOSE-METHANOL-CHOLINE GMC OXIDOREDUCTASE"/>
    <property type="match status" value="1"/>
</dbReference>
<proteinExistence type="inferred from homology"/>
<name>A0AAU7KKV5_9GAMM</name>
<dbReference type="AlphaFoldDB" id="A0AAU7KKV5"/>
<dbReference type="Pfam" id="PF05199">
    <property type="entry name" value="GMC_oxred_C"/>
    <property type="match status" value="1"/>
</dbReference>
<keyword evidence="4 5" id="KW-0274">FAD</keyword>
<feature type="domain" description="Glucose-methanol-choline oxidoreductase N-terminal" evidence="7">
    <location>
        <begin position="255"/>
        <end position="269"/>
    </location>
</feature>
<gene>
    <name evidence="8" type="ORF">NFG58_06320</name>
</gene>
<dbReference type="GO" id="GO:0016614">
    <property type="term" value="F:oxidoreductase activity, acting on CH-OH group of donors"/>
    <property type="evidence" value="ECO:0007669"/>
    <property type="project" value="InterPro"/>
</dbReference>
<dbReference type="GO" id="GO:0050660">
    <property type="term" value="F:flavin adenine dinucleotide binding"/>
    <property type="evidence" value="ECO:0007669"/>
    <property type="project" value="InterPro"/>
</dbReference>
<dbReference type="InterPro" id="IPR000172">
    <property type="entry name" value="GMC_OxRdtase_N"/>
</dbReference>
<evidence type="ECO:0000256" key="1">
    <source>
        <dbReference type="ARBA" id="ARBA00001974"/>
    </source>
</evidence>
<evidence type="ECO:0000259" key="7">
    <source>
        <dbReference type="PROSITE" id="PS00624"/>
    </source>
</evidence>
<dbReference type="InterPro" id="IPR007867">
    <property type="entry name" value="GMC_OxRtase_C"/>
</dbReference>
<evidence type="ECO:0000313" key="8">
    <source>
        <dbReference type="EMBL" id="XBO72317.1"/>
    </source>
</evidence>
<dbReference type="Gene3D" id="3.30.560.10">
    <property type="entry name" value="Glucose Oxidase, domain 3"/>
    <property type="match status" value="1"/>
</dbReference>
<evidence type="ECO:0000256" key="4">
    <source>
        <dbReference type="ARBA" id="ARBA00022827"/>
    </source>
</evidence>